<feature type="transmembrane region" description="Helical" evidence="5">
    <location>
        <begin position="159"/>
        <end position="178"/>
    </location>
</feature>
<feature type="transmembrane region" description="Helical" evidence="5">
    <location>
        <begin position="185"/>
        <end position="204"/>
    </location>
</feature>
<evidence type="ECO:0000256" key="2">
    <source>
        <dbReference type="ARBA" id="ARBA00022737"/>
    </source>
</evidence>
<feature type="compositionally biased region" description="Polar residues" evidence="4">
    <location>
        <begin position="1183"/>
        <end position="1195"/>
    </location>
</feature>
<keyword evidence="5" id="KW-0812">Transmembrane</keyword>
<keyword evidence="5" id="KW-0472">Membrane</keyword>
<feature type="transmembrane region" description="Helical" evidence="5">
    <location>
        <begin position="449"/>
        <end position="471"/>
    </location>
</feature>
<sequence>MTFYNNFNLFDSISKGNNKDLPPDVIRGMLWLLLSGFSSQEVLSFFSAYYDSTTFALVSLTLDSGRRLLVIPGLFWTIFSLIRFRKKIFTLEEGLKSKTSEALSADHWYMLRYYEKDNWFDEPKKQGIKHRVGRVLFLLSPIVAIASQCFTFYLSYSVIVASSPTSGTIFPGVSSTIFHWMVKLLLFYNLLSCMPSAATLSALVTLSMNQSISTEAAIWLSACLPFLAFLPIIWYLVTRGRFSTLIREMEDIFHNFLQLCLNFLNPSKIYRAFHILSITFGVCGLLLLLFGLPLSWLTVDFNMDVNLSALKSLHTSLDTKIGSIEATFENILGSLSCVPIGDTIDNQATLDQLKADNPKCFDGSNSTDENCPAIVSAYNNATDTTNYDNSCISDDTVCAAFMAMIIAGFVLAVVPFAGSAGKAMVLAARTMKKMHELMKTLSKVRSKVVTYKKLLSSLASVLQKVTWVVAFVVTSEYLLILLPCVALGAICLSIGFWKRVPIEGLFNRSMLAFISIGFVVTNVPIGLFVWFAAPLLESVLDIAPLFDVTVSDTIFALFSRLFCGCTCCGTCTAKCKRYAKYVDIEKDITNPDGKVNENIEMDDKRVIVDEDADVSDQDGDPDVDDVVRDDDREDLVSNEVVQPIDKIDEDELVTDDVREKVVKTLVTNKIATPSAWFMPLCPALFAGLLVAFVIVFQPPMYVVYTRLNGEVSALEAEISVGSERVADGADTMDGEKTLCDLITAAVTAPFKDLFDALTPDIIPEITTFVAKMKSVFTIPTSVSLSGWAHFIFSGLPGLACFFFILGFLITLLPCCSDFTKSLILGQIKQLILIVVLASLSFSLTAAMAIQRLIENFPLVEITVEYGLAIQLINTAMDALRLSGFSASILLGNLKLSRQTCLIQELNFKRCIRDFTSPRGILHCFKQNIVIIDLQNTIHRRTVIDIGQIKKKHVSGLFEDGESGVTALAIRTWPNLDKKKQLAKGIKHECPFMLIYCLLKKLCIYMSPVKERRCNEKGGKGLRKGPTVIKSPPDADACKLSIKTWMPDADDDDCEQIGCYLELGFQYPVIASRLTVWTTTLGTIEDIVLMYVDGTSQFLGMFPTSCDKPLTIKLSVTERVFTRSRDWKKITSLSKIAKIRIYSTHPAIGVDAVELSTEDSYADCLRCRSRKYKITRDPPFSTGPMKQTSEPSSQHSDVIEGQSYDYSIMVSIGQRESEISPVLHYTHGDPICGDGVLNGDPTEECDDGNVADGDGCSRDCLFEENFRCRACFVCPYILGEPSLCYIHDGDGICEEFEIRTSVKDCGFYTPDGFDDQWALTAVANPDFQDLTCPATNILGIPDPKEICKSFVDPTIFWYPCRHSFQPGNFWVEVYFATAVIATEVIIHLGSVGEMLLGIEDPPFFKVELISVYNTSNVLQPEHVLISCKRNPVHVKVQHDLSKPFSLTHGVRIRFTSYQISIAGVCIRSSRWLDPVTVASCSSDEVYNPRSGLCVLQNCSMQFCGIVSIPHSYSNCSGYREGDVCRITCETGYI</sequence>
<dbReference type="EMBL" id="JARBDR010000135">
    <property type="protein sequence ID" value="KAJ8321188.1"/>
    <property type="molecule type" value="Genomic_DNA"/>
</dbReference>
<feature type="transmembrane region" description="Helical" evidence="5">
    <location>
        <begin position="272"/>
        <end position="296"/>
    </location>
</feature>
<feature type="domain" description="Pappalysin-1 SD scarf" evidence="6">
    <location>
        <begin position="1025"/>
        <end position="1119"/>
    </location>
</feature>
<feature type="region of interest" description="Disordered" evidence="4">
    <location>
        <begin position="1175"/>
        <end position="1196"/>
    </location>
</feature>
<evidence type="ECO:0000313" key="8">
    <source>
        <dbReference type="Proteomes" id="UP001217089"/>
    </source>
</evidence>
<evidence type="ECO:0000256" key="4">
    <source>
        <dbReference type="SAM" id="MobiDB-lite"/>
    </source>
</evidence>
<reference evidence="7 8" key="1">
    <citation type="submission" date="2022-12" db="EMBL/GenBank/DDBJ databases">
        <title>Chromosome-level genome of Tegillarca granosa.</title>
        <authorList>
            <person name="Kim J."/>
        </authorList>
    </citation>
    <scope>NUCLEOTIDE SEQUENCE [LARGE SCALE GENOMIC DNA]</scope>
    <source>
        <strain evidence="7">Teg-2019</strain>
        <tissue evidence="7">Adductor muscle</tissue>
    </source>
</reference>
<keyword evidence="2" id="KW-0677">Repeat</keyword>
<evidence type="ECO:0000313" key="7">
    <source>
        <dbReference type="EMBL" id="KAJ8321188.1"/>
    </source>
</evidence>
<dbReference type="InterPro" id="IPR043543">
    <property type="entry name" value="PAPPA/PAPPA2"/>
</dbReference>
<keyword evidence="1" id="KW-0732">Signal</keyword>
<feature type="transmembrane region" description="Helical" evidence="5">
    <location>
        <begin position="29"/>
        <end position="48"/>
    </location>
</feature>
<feature type="transmembrane region" description="Helical" evidence="5">
    <location>
        <begin position="787"/>
        <end position="809"/>
    </location>
</feature>
<feature type="transmembrane region" description="Helical" evidence="5">
    <location>
        <begin position="216"/>
        <end position="237"/>
    </location>
</feature>
<dbReference type="Pfam" id="PF13948">
    <property type="entry name" value="DUF4215"/>
    <property type="match status" value="1"/>
</dbReference>
<dbReference type="InterPro" id="IPR011936">
    <property type="entry name" value="Myxo_disulph_rpt"/>
</dbReference>
<keyword evidence="3" id="KW-1015">Disulfide bond</keyword>
<feature type="transmembrane region" description="Helical" evidence="5">
    <location>
        <begin position="135"/>
        <end position="153"/>
    </location>
</feature>
<dbReference type="NCBIfam" id="TIGR02232">
    <property type="entry name" value="myxo_disulf_rpt"/>
    <property type="match status" value="1"/>
</dbReference>
<proteinExistence type="predicted"/>
<feature type="transmembrane region" description="Helical" evidence="5">
    <location>
        <begin position="509"/>
        <end position="533"/>
    </location>
</feature>
<gene>
    <name evidence="7" type="ORF">KUTeg_001313</name>
</gene>
<evidence type="ECO:0000256" key="5">
    <source>
        <dbReference type="SAM" id="Phobius"/>
    </source>
</evidence>
<organism evidence="7 8">
    <name type="scientific">Tegillarca granosa</name>
    <name type="common">Malaysian cockle</name>
    <name type="synonym">Anadara granosa</name>
    <dbReference type="NCBI Taxonomy" id="220873"/>
    <lineage>
        <taxon>Eukaryota</taxon>
        <taxon>Metazoa</taxon>
        <taxon>Spiralia</taxon>
        <taxon>Lophotrochozoa</taxon>
        <taxon>Mollusca</taxon>
        <taxon>Bivalvia</taxon>
        <taxon>Autobranchia</taxon>
        <taxon>Pteriomorphia</taxon>
        <taxon>Arcoida</taxon>
        <taxon>Arcoidea</taxon>
        <taxon>Arcidae</taxon>
        <taxon>Tegillarca</taxon>
    </lineage>
</organism>
<comment type="caution">
    <text evidence="7">The sequence shown here is derived from an EMBL/GenBank/DDBJ whole genome shotgun (WGS) entry which is preliminary data.</text>
</comment>
<accession>A0ABQ9FVB9</accession>
<dbReference type="Pfam" id="PF25900">
    <property type="entry name" value="PAPPA"/>
    <property type="match status" value="1"/>
</dbReference>
<feature type="transmembrane region" description="Helical" evidence="5">
    <location>
        <begin position="675"/>
        <end position="696"/>
    </location>
</feature>
<dbReference type="PANTHER" id="PTHR46130:SF3">
    <property type="entry name" value="CHROMOSOME UNDETERMINED SCAFFOLD_33, WHOLE GENOME SHOTGUN SEQUENCE"/>
    <property type="match status" value="1"/>
</dbReference>
<name>A0ABQ9FVB9_TEGGR</name>
<feature type="transmembrane region" description="Helical" evidence="5">
    <location>
        <begin position="830"/>
        <end position="849"/>
    </location>
</feature>
<keyword evidence="5" id="KW-1133">Transmembrane helix</keyword>
<feature type="transmembrane region" description="Helical" evidence="5">
    <location>
        <begin position="477"/>
        <end position="497"/>
    </location>
</feature>
<dbReference type="Proteomes" id="UP001217089">
    <property type="component" value="Unassembled WGS sequence"/>
</dbReference>
<protein>
    <recommendedName>
        <fullName evidence="6">Pappalysin-1 SD scarf domain-containing protein</fullName>
    </recommendedName>
</protein>
<dbReference type="PANTHER" id="PTHR46130">
    <property type="entry name" value="LAMGL DOMAIN-CONTAINING PROTEIN"/>
    <property type="match status" value="1"/>
</dbReference>
<evidence type="ECO:0000256" key="3">
    <source>
        <dbReference type="ARBA" id="ARBA00023157"/>
    </source>
</evidence>
<evidence type="ECO:0000259" key="6">
    <source>
        <dbReference type="Pfam" id="PF25900"/>
    </source>
</evidence>
<feature type="transmembrane region" description="Helical" evidence="5">
    <location>
        <begin position="553"/>
        <end position="573"/>
    </location>
</feature>
<feature type="transmembrane region" description="Helical" evidence="5">
    <location>
        <begin position="68"/>
        <end position="84"/>
    </location>
</feature>
<feature type="transmembrane region" description="Helical" evidence="5">
    <location>
        <begin position="399"/>
        <end position="428"/>
    </location>
</feature>
<keyword evidence="8" id="KW-1185">Reference proteome</keyword>
<dbReference type="InterPro" id="IPR058897">
    <property type="entry name" value="PAPPA_SD_C"/>
</dbReference>
<evidence type="ECO:0000256" key="1">
    <source>
        <dbReference type="ARBA" id="ARBA00022729"/>
    </source>
</evidence>